<evidence type="ECO:0000313" key="3">
    <source>
        <dbReference type="Proteomes" id="UP000006038"/>
    </source>
</evidence>
<feature type="compositionally biased region" description="Basic and acidic residues" evidence="1">
    <location>
        <begin position="7"/>
        <end position="16"/>
    </location>
</feature>
<dbReference type="Proteomes" id="UP000006038">
    <property type="component" value="Chromosome 8"/>
</dbReference>
<feature type="compositionally biased region" description="Basic residues" evidence="1">
    <location>
        <begin position="66"/>
        <end position="78"/>
    </location>
</feature>
<feature type="compositionally biased region" description="Basic and acidic residues" evidence="1">
    <location>
        <begin position="54"/>
        <end position="65"/>
    </location>
</feature>
<evidence type="ECO:0008006" key="4">
    <source>
        <dbReference type="Google" id="ProtNLM"/>
    </source>
</evidence>
<name>J3MSR4_ORYBR</name>
<organism evidence="2">
    <name type="scientific">Oryza brachyantha</name>
    <name type="common">malo sina</name>
    <dbReference type="NCBI Taxonomy" id="4533"/>
    <lineage>
        <taxon>Eukaryota</taxon>
        <taxon>Viridiplantae</taxon>
        <taxon>Streptophyta</taxon>
        <taxon>Embryophyta</taxon>
        <taxon>Tracheophyta</taxon>
        <taxon>Spermatophyta</taxon>
        <taxon>Magnoliopsida</taxon>
        <taxon>Liliopsida</taxon>
        <taxon>Poales</taxon>
        <taxon>Poaceae</taxon>
        <taxon>BOP clade</taxon>
        <taxon>Oryzoideae</taxon>
        <taxon>Oryzeae</taxon>
        <taxon>Oryzinae</taxon>
        <taxon>Oryza</taxon>
    </lineage>
</organism>
<feature type="region of interest" description="Disordered" evidence="1">
    <location>
        <begin position="51"/>
        <end position="84"/>
    </location>
</feature>
<dbReference type="HOGENOM" id="CLU_2531110_0_0_1"/>
<keyword evidence="3" id="KW-1185">Reference proteome</keyword>
<dbReference type="Gramene" id="OB08G21440.1">
    <property type="protein sequence ID" value="OB08G21440.1"/>
    <property type="gene ID" value="OB08G21440"/>
</dbReference>
<protein>
    <recommendedName>
        <fullName evidence="4">DUF834 domain-containing protein</fullName>
    </recommendedName>
</protein>
<evidence type="ECO:0000313" key="2">
    <source>
        <dbReference type="EnsemblPlants" id="OB08G21440.1"/>
    </source>
</evidence>
<proteinExistence type="predicted"/>
<dbReference type="EnsemblPlants" id="OB08G21440.1">
    <property type="protein sequence ID" value="OB08G21440.1"/>
    <property type="gene ID" value="OB08G21440"/>
</dbReference>
<dbReference type="AlphaFoldDB" id="J3MSR4"/>
<reference evidence="2" key="2">
    <citation type="submission" date="2013-04" db="UniProtKB">
        <authorList>
            <consortium name="EnsemblPlants"/>
        </authorList>
    </citation>
    <scope>IDENTIFICATION</scope>
</reference>
<feature type="region of interest" description="Disordered" evidence="1">
    <location>
        <begin position="1"/>
        <end position="26"/>
    </location>
</feature>
<accession>J3MSR4</accession>
<reference evidence="2" key="1">
    <citation type="journal article" date="2013" name="Nat. Commun.">
        <title>Whole-genome sequencing of Oryza brachyantha reveals mechanisms underlying Oryza genome evolution.</title>
        <authorList>
            <person name="Chen J."/>
            <person name="Huang Q."/>
            <person name="Gao D."/>
            <person name="Wang J."/>
            <person name="Lang Y."/>
            <person name="Liu T."/>
            <person name="Li B."/>
            <person name="Bai Z."/>
            <person name="Luis Goicoechea J."/>
            <person name="Liang C."/>
            <person name="Chen C."/>
            <person name="Zhang W."/>
            <person name="Sun S."/>
            <person name="Liao Y."/>
            <person name="Zhang X."/>
            <person name="Yang L."/>
            <person name="Song C."/>
            <person name="Wang M."/>
            <person name="Shi J."/>
            <person name="Liu G."/>
            <person name="Liu J."/>
            <person name="Zhou H."/>
            <person name="Zhou W."/>
            <person name="Yu Q."/>
            <person name="An N."/>
            <person name="Chen Y."/>
            <person name="Cai Q."/>
            <person name="Wang B."/>
            <person name="Liu B."/>
            <person name="Min J."/>
            <person name="Huang Y."/>
            <person name="Wu H."/>
            <person name="Li Z."/>
            <person name="Zhang Y."/>
            <person name="Yin Y."/>
            <person name="Song W."/>
            <person name="Jiang J."/>
            <person name="Jackson S.A."/>
            <person name="Wing R.A."/>
            <person name="Wang J."/>
            <person name="Chen M."/>
        </authorList>
    </citation>
    <scope>NUCLEOTIDE SEQUENCE [LARGE SCALE GENOMIC DNA]</scope>
    <source>
        <strain evidence="2">cv. IRGC 101232</strain>
    </source>
</reference>
<sequence>MDPSVTEDGHPREGARHRPPSTSPVITGAAIDVDERGGGGGSTVIELLQPQRLDGGEQVRGEEKGKSKRGCAGGRRRASLISKW</sequence>
<evidence type="ECO:0000256" key="1">
    <source>
        <dbReference type="SAM" id="MobiDB-lite"/>
    </source>
</evidence>